<sequence length="440" mass="47261">MSMPSPSVIFHQGLRCSKVPRRSAALVSPSTDLSASASFPVTPTPFNNLLLSTDPTPNVETSLRYDPATSSILQVPASETTTTAPTPIPTHLPLVTSFTVSDTVGDSSFSFTKGRPEAYSLVSSYSSEYPTLEPVASSLSSHLSSSRSSETSSTRTSFTSVPSTAVTSTATGEITHENGSNQDISPSSANDDTHTSRQTLLGSILGAMAFITAVVLICLLFFRRKRRKSGRDQGFGRNEKLFGTGRQSADSSIGLQHEYYPAGSMRSHYNPALRTIAHYRDHSDGASAHFSDPFSDSAELHGGSRSSIPRVENAPQTFFVDSKDDEKPCKSRANLPQRTVSDSFLPTVHVAGQTPDQQSIHSSDRSLGSTLILPGRSSLGSSLQRFSYRVSVVELEPSGANETITKISPRSTRSDPFDLEVPAKVVMHPLGSVTQLRSQI</sequence>
<keyword evidence="2" id="KW-0472">Membrane</keyword>
<evidence type="ECO:0000256" key="2">
    <source>
        <dbReference type="SAM" id="Phobius"/>
    </source>
</evidence>
<accession>A0A5N7CHC4</accession>
<feature type="region of interest" description="Disordered" evidence="1">
    <location>
        <begin position="288"/>
        <end position="334"/>
    </location>
</feature>
<protein>
    <submittedName>
        <fullName evidence="3">Uncharacterized protein</fullName>
    </submittedName>
</protein>
<reference evidence="3" key="1">
    <citation type="submission" date="2019-04" db="EMBL/GenBank/DDBJ databases">
        <title>Friends and foes A comparative genomics studyof 23 Aspergillus species from section Flavi.</title>
        <authorList>
            <consortium name="DOE Joint Genome Institute"/>
            <person name="Kjaerbolling I."/>
            <person name="Vesth T."/>
            <person name="Frisvad J.C."/>
            <person name="Nybo J.L."/>
            <person name="Theobald S."/>
            <person name="Kildgaard S."/>
            <person name="Isbrandt T."/>
            <person name="Kuo A."/>
            <person name="Sato A."/>
            <person name="Lyhne E.K."/>
            <person name="Kogle M.E."/>
            <person name="Wiebenga A."/>
            <person name="Kun R.S."/>
            <person name="Lubbers R.J."/>
            <person name="Makela M.R."/>
            <person name="Barry K."/>
            <person name="Chovatia M."/>
            <person name="Clum A."/>
            <person name="Daum C."/>
            <person name="Haridas S."/>
            <person name="He G."/>
            <person name="LaButti K."/>
            <person name="Lipzen A."/>
            <person name="Mondo S."/>
            <person name="Riley R."/>
            <person name="Salamov A."/>
            <person name="Simmons B.A."/>
            <person name="Magnuson J.K."/>
            <person name="Henrissat B."/>
            <person name="Mortensen U.H."/>
            <person name="Larsen T.O."/>
            <person name="Devries R.P."/>
            <person name="Grigoriev I.V."/>
            <person name="Machida M."/>
            <person name="Baker S.E."/>
            <person name="Andersen M.R."/>
        </authorList>
    </citation>
    <scope>NUCLEOTIDE SEQUENCE [LARGE SCALE GENOMIC DNA]</scope>
    <source>
        <strain evidence="3">IBT 14317</strain>
    </source>
</reference>
<evidence type="ECO:0000313" key="3">
    <source>
        <dbReference type="EMBL" id="KAE8393289.1"/>
    </source>
</evidence>
<name>A0A5N7CHC4_PETAA</name>
<proteinExistence type="predicted"/>
<gene>
    <name evidence="3" type="ORF">BDV23DRAFT_180888</name>
</gene>
<dbReference type="OrthoDB" id="4497412at2759"/>
<evidence type="ECO:0000256" key="1">
    <source>
        <dbReference type="SAM" id="MobiDB-lite"/>
    </source>
</evidence>
<feature type="compositionally biased region" description="Polar residues" evidence="1">
    <location>
        <begin position="177"/>
        <end position="195"/>
    </location>
</feature>
<feature type="compositionally biased region" description="Low complexity" evidence="1">
    <location>
        <begin position="142"/>
        <end position="171"/>
    </location>
</feature>
<feature type="transmembrane region" description="Helical" evidence="2">
    <location>
        <begin position="200"/>
        <end position="222"/>
    </location>
</feature>
<dbReference type="AlphaFoldDB" id="A0A5N7CHC4"/>
<keyword evidence="2" id="KW-0812">Transmembrane</keyword>
<dbReference type="Proteomes" id="UP000326877">
    <property type="component" value="Unassembled WGS sequence"/>
</dbReference>
<feature type="region of interest" description="Disordered" evidence="1">
    <location>
        <begin position="142"/>
        <end position="195"/>
    </location>
</feature>
<dbReference type="EMBL" id="ML735231">
    <property type="protein sequence ID" value="KAE8393289.1"/>
    <property type="molecule type" value="Genomic_DNA"/>
</dbReference>
<organism evidence="3">
    <name type="scientific">Petromyces alliaceus</name>
    <name type="common">Aspergillus alliaceus</name>
    <dbReference type="NCBI Taxonomy" id="209559"/>
    <lineage>
        <taxon>Eukaryota</taxon>
        <taxon>Fungi</taxon>
        <taxon>Dikarya</taxon>
        <taxon>Ascomycota</taxon>
        <taxon>Pezizomycotina</taxon>
        <taxon>Eurotiomycetes</taxon>
        <taxon>Eurotiomycetidae</taxon>
        <taxon>Eurotiales</taxon>
        <taxon>Aspergillaceae</taxon>
        <taxon>Aspergillus</taxon>
        <taxon>Aspergillus subgen. Circumdati</taxon>
    </lineage>
</organism>
<keyword evidence="2" id="KW-1133">Transmembrane helix</keyword>